<dbReference type="Pfam" id="PF13393">
    <property type="entry name" value="tRNA-synt_His"/>
    <property type="match status" value="1"/>
</dbReference>
<keyword evidence="6 8" id="KW-0963">Cytoplasm</keyword>
<comment type="function">
    <text evidence="7 8">Required for the first step of histidine biosynthesis. May allow the feedback regulation of ATP phosphoribosyltransferase activity by histidine.</text>
</comment>
<evidence type="ECO:0000256" key="6">
    <source>
        <dbReference type="ARBA" id="ARBA00022490"/>
    </source>
</evidence>
<evidence type="ECO:0000256" key="8">
    <source>
        <dbReference type="HAMAP-Rule" id="MF_00125"/>
    </source>
</evidence>
<evidence type="ECO:0000256" key="3">
    <source>
        <dbReference type="ARBA" id="ARBA00005539"/>
    </source>
</evidence>
<organism evidence="10 11">
    <name type="scientific">Candidatus Marimicrobium litorale</name>
    <dbReference type="NCBI Taxonomy" id="2518991"/>
    <lineage>
        <taxon>Bacteria</taxon>
        <taxon>Pseudomonadati</taxon>
        <taxon>Pseudomonadota</taxon>
        <taxon>Gammaproteobacteria</taxon>
        <taxon>Cellvibrionales</taxon>
        <taxon>Halieaceae</taxon>
        <taxon>Marimicrobium</taxon>
    </lineage>
</organism>
<keyword evidence="8" id="KW-0368">Histidine biosynthesis</keyword>
<sequence>MKMVDHWQLPDGVEEVLPAQAEAVERLRRQLLDLFHAWGYRLVIPPLVEFTESLLVGLGEDLDLTTFKLTDQISGRTLGLRADITPQVARIDAHSIADEGVTRLCYAGSTLHTRPKSPFASRSPIQLGAELYGDDSVGADVEVVCMMLATLEAAGLSGITLDLGHVGIYEAVLLHAELEEAREATVFDALQRKSVPDLIQALEGVDPGTTALIIALAKLHGDESILDDARALYAETVPDALLGLDTLQQVARTIRRQRPDLDIYFDLAELRGYNYHTGLVFAAYVPGVGEALANGGRYNDVGAVFGRARPATGFAADLKALMTLVPDVTESGAISLPGVDDEALLLRARELRESGEVVIQSFSGEVDPRCDRELVEMEGQWLIRPLKTTGRD</sequence>
<reference evidence="10" key="1">
    <citation type="submission" date="2019-02" db="EMBL/GenBank/DDBJ databases">
        <authorList>
            <person name="Li S.-H."/>
        </authorList>
    </citation>
    <scope>NUCLEOTIDE SEQUENCE</scope>
    <source>
        <strain evidence="10">IMCC11814</strain>
    </source>
</reference>
<dbReference type="InterPro" id="IPR004516">
    <property type="entry name" value="HisRS/HisZ"/>
</dbReference>
<evidence type="ECO:0000313" key="10">
    <source>
        <dbReference type="EMBL" id="MCX2978984.1"/>
    </source>
</evidence>
<evidence type="ECO:0000256" key="2">
    <source>
        <dbReference type="ARBA" id="ARBA00004667"/>
    </source>
</evidence>
<name>A0ABT3T9L3_9GAMM</name>
<comment type="caution">
    <text evidence="10">The sequence shown here is derived from an EMBL/GenBank/DDBJ whole genome shotgun (WGS) entry which is preliminary data.</text>
</comment>
<dbReference type="InterPro" id="IPR004517">
    <property type="entry name" value="HisZ"/>
</dbReference>
<dbReference type="NCBIfam" id="TIGR00443">
    <property type="entry name" value="hisZ_biosyn_reg"/>
    <property type="match status" value="1"/>
</dbReference>
<comment type="pathway">
    <text evidence="2 8">Amino-acid biosynthesis; L-histidine biosynthesis; L-histidine from 5-phospho-alpha-D-ribose 1-diphosphate: step 1/9.</text>
</comment>
<evidence type="ECO:0000313" key="11">
    <source>
        <dbReference type="Proteomes" id="UP001143304"/>
    </source>
</evidence>
<feature type="domain" description="Class II Histidinyl-tRNA synthetase (HisRS)-like catalytic core" evidence="9">
    <location>
        <begin position="12"/>
        <end position="321"/>
    </location>
</feature>
<keyword evidence="10" id="KW-0808">Transferase</keyword>
<dbReference type="EMBL" id="SHNO01000002">
    <property type="protein sequence ID" value="MCX2978984.1"/>
    <property type="molecule type" value="Genomic_DNA"/>
</dbReference>
<comment type="subcellular location">
    <subcellularLocation>
        <location evidence="1 8">Cytoplasm</location>
    </subcellularLocation>
</comment>
<dbReference type="HAMAP" id="MF_00125">
    <property type="entry name" value="HisZ"/>
    <property type="match status" value="1"/>
</dbReference>
<dbReference type="RefSeq" id="WP_279250770.1">
    <property type="nucleotide sequence ID" value="NZ_SHNO01000002.1"/>
</dbReference>
<evidence type="ECO:0000256" key="7">
    <source>
        <dbReference type="ARBA" id="ARBA00025246"/>
    </source>
</evidence>
<dbReference type="Gene3D" id="3.30.930.10">
    <property type="entry name" value="Bira Bifunctional Protein, Domain 2"/>
    <property type="match status" value="1"/>
</dbReference>
<comment type="subunit">
    <text evidence="4 8">Heteromultimer composed of HisG and HisZ subunits.</text>
</comment>
<protein>
    <recommendedName>
        <fullName evidence="5 8">ATP phosphoribosyltransferase regulatory subunit</fullName>
    </recommendedName>
</protein>
<keyword evidence="10" id="KW-0328">Glycosyltransferase</keyword>
<dbReference type="PANTHER" id="PTHR43707:SF1">
    <property type="entry name" value="HISTIDINE--TRNA LIGASE, MITOCHONDRIAL-RELATED"/>
    <property type="match status" value="1"/>
</dbReference>
<proteinExistence type="inferred from homology"/>
<dbReference type="InterPro" id="IPR041715">
    <property type="entry name" value="HisRS-like_core"/>
</dbReference>
<evidence type="ECO:0000256" key="4">
    <source>
        <dbReference type="ARBA" id="ARBA00011496"/>
    </source>
</evidence>
<comment type="similarity">
    <text evidence="3 8">Belongs to the class-II aminoacyl-tRNA synthetase family. HisZ subfamily.</text>
</comment>
<comment type="miscellaneous">
    <text evidence="8">This function is generally fulfilled by the C-terminal part of HisG, which is missing in some bacteria such as this one.</text>
</comment>
<dbReference type="NCBIfam" id="NF008935">
    <property type="entry name" value="PRK12292.1-1"/>
    <property type="match status" value="1"/>
</dbReference>
<dbReference type="GO" id="GO:0016757">
    <property type="term" value="F:glycosyltransferase activity"/>
    <property type="evidence" value="ECO:0007669"/>
    <property type="project" value="UniProtKB-KW"/>
</dbReference>
<keyword evidence="8" id="KW-0028">Amino-acid biosynthesis</keyword>
<evidence type="ECO:0000256" key="1">
    <source>
        <dbReference type="ARBA" id="ARBA00004496"/>
    </source>
</evidence>
<evidence type="ECO:0000256" key="5">
    <source>
        <dbReference type="ARBA" id="ARBA00020397"/>
    </source>
</evidence>
<evidence type="ECO:0000259" key="9">
    <source>
        <dbReference type="Pfam" id="PF13393"/>
    </source>
</evidence>
<accession>A0ABT3T9L3</accession>
<dbReference type="PANTHER" id="PTHR43707">
    <property type="entry name" value="HISTIDYL-TRNA SYNTHETASE"/>
    <property type="match status" value="1"/>
</dbReference>
<dbReference type="NCBIfam" id="NF009086">
    <property type="entry name" value="PRK12421.1"/>
    <property type="match status" value="1"/>
</dbReference>
<dbReference type="Proteomes" id="UP001143304">
    <property type="component" value="Unassembled WGS sequence"/>
</dbReference>
<gene>
    <name evidence="8" type="primary">hisZ</name>
    <name evidence="10" type="ORF">EYC82_16690</name>
</gene>
<dbReference type="CDD" id="cd00773">
    <property type="entry name" value="HisRS-like_core"/>
    <property type="match status" value="1"/>
</dbReference>
<dbReference type="PIRSF" id="PIRSF001549">
    <property type="entry name" value="His-tRNA_synth"/>
    <property type="match status" value="1"/>
</dbReference>
<dbReference type="SUPFAM" id="SSF55681">
    <property type="entry name" value="Class II aaRS and biotin synthetases"/>
    <property type="match status" value="1"/>
</dbReference>
<dbReference type="InterPro" id="IPR045864">
    <property type="entry name" value="aa-tRNA-synth_II/BPL/LPL"/>
</dbReference>
<keyword evidence="11" id="KW-1185">Reference proteome</keyword>